<gene>
    <name evidence="1" type="ORF">M621_04810</name>
</gene>
<dbReference type="Proteomes" id="UP000014900">
    <property type="component" value="Chromosome"/>
</dbReference>
<dbReference type="HOGENOM" id="CLU_2847410_0_0_6"/>
<proteinExistence type="predicted"/>
<organism evidence="1 2">
    <name type="scientific">Serratia plymuthica S13</name>
    <dbReference type="NCBI Taxonomy" id="1348660"/>
    <lineage>
        <taxon>Bacteria</taxon>
        <taxon>Pseudomonadati</taxon>
        <taxon>Pseudomonadota</taxon>
        <taxon>Gammaproteobacteria</taxon>
        <taxon>Enterobacterales</taxon>
        <taxon>Yersiniaceae</taxon>
        <taxon>Serratia</taxon>
    </lineage>
</organism>
<dbReference type="AlphaFoldDB" id="S4YNE3"/>
<dbReference type="KEGG" id="sry:M621_04810"/>
<accession>S4YNE3</accession>
<reference evidence="1 2" key="1">
    <citation type="journal article" date="2013" name="Genome Announc.">
        <title>Genome Sequence of Serratia plymuthica Strain S13, an Endophyte with Germination- and Plant-Growth-Promoting Activity from the Flower of Styrian Oil Pumpkin.</title>
        <authorList>
            <person name="Muller H."/>
            <person name="Furnkranz M."/>
            <person name="Grube M."/>
            <person name="Berg G."/>
        </authorList>
    </citation>
    <scope>NUCLEOTIDE SEQUENCE [LARGE SCALE GENOMIC DNA]</scope>
    <source>
        <strain evidence="1">S13</strain>
    </source>
</reference>
<name>S4YNE3_SERPL</name>
<protein>
    <submittedName>
        <fullName evidence="1">Uncharacterized protein</fullName>
    </submittedName>
</protein>
<evidence type="ECO:0000313" key="1">
    <source>
        <dbReference type="EMBL" id="AGP46812.1"/>
    </source>
</evidence>
<evidence type="ECO:0000313" key="2">
    <source>
        <dbReference type="Proteomes" id="UP000014900"/>
    </source>
</evidence>
<sequence length="65" mass="7414">MKIIDAKKALINEVGKENSLMFAIKNDEKETPETNINLFNLSCFTTLPFYLKGEIAISPHVTHYQ</sequence>
<dbReference type="EMBL" id="CP006566">
    <property type="protein sequence ID" value="AGP46812.1"/>
    <property type="molecule type" value="Genomic_DNA"/>
</dbReference>